<evidence type="ECO:0000256" key="1">
    <source>
        <dbReference type="SAM" id="Phobius"/>
    </source>
</evidence>
<dbReference type="AlphaFoldDB" id="A0ABC8RJI1"/>
<keyword evidence="1" id="KW-1133">Transmembrane helix</keyword>
<reference evidence="2 3" key="1">
    <citation type="submission" date="2024-02" db="EMBL/GenBank/DDBJ databases">
        <authorList>
            <person name="Vignale AGUSTIN F."/>
            <person name="Sosa J E."/>
            <person name="Modenutti C."/>
        </authorList>
    </citation>
    <scope>NUCLEOTIDE SEQUENCE [LARGE SCALE GENOMIC DNA]</scope>
</reference>
<sequence length="84" mass="9333">MENGVPLVRNGNNHGVSASWTGREKKKYAELVKSNIVGPQLFISPVVTGVAIDVTTINVWNLYNRKRRGGGHIQPKERKMMGCQ</sequence>
<keyword evidence="1" id="KW-0812">Transmembrane</keyword>
<organism evidence="2 3">
    <name type="scientific">Ilex paraguariensis</name>
    <name type="common">yerba mate</name>
    <dbReference type="NCBI Taxonomy" id="185542"/>
    <lineage>
        <taxon>Eukaryota</taxon>
        <taxon>Viridiplantae</taxon>
        <taxon>Streptophyta</taxon>
        <taxon>Embryophyta</taxon>
        <taxon>Tracheophyta</taxon>
        <taxon>Spermatophyta</taxon>
        <taxon>Magnoliopsida</taxon>
        <taxon>eudicotyledons</taxon>
        <taxon>Gunneridae</taxon>
        <taxon>Pentapetalae</taxon>
        <taxon>asterids</taxon>
        <taxon>campanulids</taxon>
        <taxon>Aquifoliales</taxon>
        <taxon>Aquifoliaceae</taxon>
        <taxon>Ilex</taxon>
    </lineage>
</organism>
<protein>
    <submittedName>
        <fullName evidence="2">Uncharacterized protein</fullName>
    </submittedName>
</protein>
<evidence type="ECO:0000313" key="2">
    <source>
        <dbReference type="EMBL" id="CAK9144745.1"/>
    </source>
</evidence>
<keyword evidence="3" id="KW-1185">Reference proteome</keyword>
<dbReference type="EMBL" id="CAUOFW020001418">
    <property type="protein sequence ID" value="CAK9144745.1"/>
    <property type="molecule type" value="Genomic_DNA"/>
</dbReference>
<gene>
    <name evidence="2" type="ORF">ILEXP_LOCUS12511</name>
</gene>
<comment type="caution">
    <text evidence="2">The sequence shown here is derived from an EMBL/GenBank/DDBJ whole genome shotgun (WGS) entry which is preliminary data.</text>
</comment>
<feature type="transmembrane region" description="Helical" evidence="1">
    <location>
        <begin position="41"/>
        <end position="63"/>
    </location>
</feature>
<keyword evidence="1" id="KW-0472">Membrane</keyword>
<proteinExistence type="predicted"/>
<dbReference type="Proteomes" id="UP001642360">
    <property type="component" value="Unassembled WGS sequence"/>
</dbReference>
<evidence type="ECO:0000313" key="3">
    <source>
        <dbReference type="Proteomes" id="UP001642360"/>
    </source>
</evidence>
<accession>A0ABC8RJI1</accession>
<name>A0ABC8RJI1_9AQUA</name>